<dbReference type="EMBL" id="AWVJ01000047">
    <property type="protein sequence ID" value="ERK50601.1"/>
    <property type="molecule type" value="Genomic_DNA"/>
</dbReference>
<feature type="domain" description="Lin1244/Lin1753-like N-terminal" evidence="2">
    <location>
        <begin position="11"/>
        <end position="104"/>
    </location>
</feature>
<gene>
    <name evidence="3" type="ORF">HMPREF0373_00661</name>
</gene>
<keyword evidence="4" id="KW-1185">Reference proteome</keyword>
<comment type="caution">
    <text evidence="3">The sequence shown here is derived from an EMBL/GenBank/DDBJ whole genome shotgun (WGS) entry which is preliminary data.</text>
</comment>
<dbReference type="eggNOG" id="COG3935">
    <property type="taxonomic scope" value="Bacteria"/>
</dbReference>
<dbReference type="HOGENOM" id="CLU_1352926_0_0_9"/>
<dbReference type="PATRIC" id="fig|1256908.3.peg.608"/>
<sequence length="202" mass="23407">MPRPYKKGLDYFELDCYLDDKFGMIEAEFGDKGFAIAVKLYQLIYRELGYYCEWSDELIPLHKSKMGLSSGIGTIKEVVQACIRVGIFSQELFDKYHILTSRGIQERYLRAVAKRKGIEVKKEYSLVKVTQNAVNDGRNPVNDVNNPVNDAKKRKEKKRINNSAPAPAPPDPPEDDDEWEDPEESLRKWETWKAQQEKRDES</sequence>
<feature type="region of interest" description="Disordered" evidence="1">
    <location>
        <begin position="135"/>
        <end position="202"/>
    </location>
</feature>
<dbReference type="Pfam" id="PF14297">
    <property type="entry name" value="Lin1244_N"/>
    <property type="match status" value="1"/>
</dbReference>
<evidence type="ECO:0000313" key="3">
    <source>
        <dbReference type="EMBL" id="ERK50601.1"/>
    </source>
</evidence>
<name>U2Q2M3_EUBRA</name>
<dbReference type="PANTHER" id="PTHR39196">
    <property type="entry name" value="PRIMOSOME, DNAD SUBUNIT"/>
    <property type="match status" value="1"/>
</dbReference>
<dbReference type="InterPro" id="IPR025400">
    <property type="entry name" value="Lin1244/Lin1753-like_N"/>
</dbReference>
<proteinExistence type="predicted"/>
<feature type="compositionally biased region" description="Low complexity" evidence="1">
    <location>
        <begin position="135"/>
        <end position="149"/>
    </location>
</feature>
<evidence type="ECO:0000259" key="2">
    <source>
        <dbReference type="Pfam" id="PF14297"/>
    </source>
</evidence>
<dbReference type="Proteomes" id="UP000016608">
    <property type="component" value="Unassembled WGS sequence"/>
</dbReference>
<dbReference type="RefSeq" id="WP_021738356.1">
    <property type="nucleotide sequence ID" value="NZ_KI271099.1"/>
</dbReference>
<protein>
    <recommendedName>
        <fullName evidence="2">Lin1244/Lin1753-like N-terminal domain-containing protein</fullName>
    </recommendedName>
</protein>
<feature type="compositionally biased region" description="Acidic residues" evidence="1">
    <location>
        <begin position="172"/>
        <end position="183"/>
    </location>
</feature>
<dbReference type="AlphaFoldDB" id="U2Q2M3"/>
<accession>U2Q2M3</accession>
<reference evidence="3 4" key="1">
    <citation type="submission" date="2013-06" db="EMBL/GenBank/DDBJ databases">
        <authorList>
            <person name="Weinstock G."/>
            <person name="Sodergren E."/>
            <person name="Lobos E.A."/>
            <person name="Fulton L."/>
            <person name="Fulton R."/>
            <person name="Courtney L."/>
            <person name="Fronick C."/>
            <person name="O'Laughlin M."/>
            <person name="Godfrey J."/>
            <person name="Wilson R.M."/>
            <person name="Miner T."/>
            <person name="Farmer C."/>
            <person name="Delehaunty K."/>
            <person name="Cordes M."/>
            <person name="Minx P."/>
            <person name="Tomlinson C."/>
            <person name="Chen J."/>
            <person name="Wollam A."/>
            <person name="Pepin K.H."/>
            <person name="Bhonagiri V."/>
            <person name="Zhang X."/>
            <person name="Warren W."/>
            <person name="Mitreva M."/>
            <person name="Mardis E.R."/>
            <person name="Wilson R.K."/>
        </authorList>
    </citation>
    <scope>NUCLEOTIDE SEQUENCE [LARGE SCALE GENOMIC DNA]</scope>
    <source>
        <strain evidence="3 4">ATCC 29099</strain>
    </source>
</reference>
<dbReference type="GeneID" id="42785868"/>
<organism evidence="3 4">
    <name type="scientific">Eubacterium ramulus ATCC 29099</name>
    <dbReference type="NCBI Taxonomy" id="1256908"/>
    <lineage>
        <taxon>Bacteria</taxon>
        <taxon>Bacillati</taxon>
        <taxon>Bacillota</taxon>
        <taxon>Clostridia</taxon>
        <taxon>Eubacteriales</taxon>
        <taxon>Eubacteriaceae</taxon>
        <taxon>Eubacterium</taxon>
    </lineage>
</organism>
<evidence type="ECO:0000313" key="4">
    <source>
        <dbReference type="Proteomes" id="UP000016608"/>
    </source>
</evidence>
<dbReference type="PANTHER" id="PTHR39196:SF1">
    <property type="entry name" value="PRIMOSOME, DNAD SUBUNIT"/>
    <property type="match status" value="1"/>
</dbReference>
<feature type="compositionally biased region" description="Basic and acidic residues" evidence="1">
    <location>
        <begin position="184"/>
        <end position="202"/>
    </location>
</feature>
<evidence type="ECO:0000256" key="1">
    <source>
        <dbReference type="SAM" id="MobiDB-lite"/>
    </source>
</evidence>